<dbReference type="Proteomes" id="UP001166286">
    <property type="component" value="Unassembled WGS sequence"/>
</dbReference>
<dbReference type="SMART" id="SM00262">
    <property type="entry name" value="GEL"/>
    <property type="match status" value="2"/>
</dbReference>
<feature type="compositionally biased region" description="Polar residues" evidence="1">
    <location>
        <begin position="781"/>
        <end position="794"/>
    </location>
</feature>
<feature type="compositionally biased region" description="Basic and acidic residues" evidence="1">
    <location>
        <begin position="22"/>
        <end position="58"/>
    </location>
</feature>
<evidence type="ECO:0000259" key="3">
    <source>
        <dbReference type="Pfam" id="PF25480"/>
    </source>
</evidence>
<feature type="compositionally biased region" description="Basic and acidic residues" evidence="1">
    <location>
        <begin position="619"/>
        <end position="632"/>
    </location>
</feature>
<feature type="compositionally biased region" description="Polar residues" evidence="1">
    <location>
        <begin position="301"/>
        <end position="335"/>
    </location>
</feature>
<feature type="compositionally biased region" description="Polar residues" evidence="1">
    <location>
        <begin position="634"/>
        <end position="648"/>
    </location>
</feature>
<feature type="compositionally biased region" description="Polar residues" evidence="1">
    <location>
        <begin position="883"/>
        <end position="894"/>
    </location>
</feature>
<dbReference type="InterPro" id="IPR025118">
    <property type="entry name" value="DUF4045"/>
</dbReference>
<feature type="compositionally biased region" description="Polar residues" evidence="1">
    <location>
        <begin position="475"/>
        <end position="493"/>
    </location>
</feature>
<feature type="compositionally biased region" description="Low complexity" evidence="1">
    <location>
        <begin position="150"/>
        <end position="165"/>
    </location>
</feature>
<dbReference type="EMBL" id="JAFEKC020000012">
    <property type="protein sequence ID" value="KAK0511929.1"/>
    <property type="molecule type" value="Genomic_DNA"/>
</dbReference>
<dbReference type="InterPro" id="IPR029006">
    <property type="entry name" value="ADF-H/Gelsolin-like_dom_sf"/>
</dbReference>
<feature type="compositionally biased region" description="Basic and acidic residues" evidence="1">
    <location>
        <begin position="1107"/>
        <end position="1120"/>
    </location>
</feature>
<dbReference type="GO" id="GO:0051016">
    <property type="term" value="P:barbed-end actin filament capping"/>
    <property type="evidence" value="ECO:0007669"/>
    <property type="project" value="TreeGrafter"/>
</dbReference>
<evidence type="ECO:0000259" key="2">
    <source>
        <dbReference type="Pfam" id="PF13254"/>
    </source>
</evidence>
<feature type="compositionally biased region" description="Polar residues" evidence="1">
    <location>
        <begin position="952"/>
        <end position="987"/>
    </location>
</feature>
<feature type="region of interest" description="Disordered" evidence="1">
    <location>
        <begin position="546"/>
        <end position="687"/>
    </location>
</feature>
<evidence type="ECO:0000256" key="1">
    <source>
        <dbReference type="SAM" id="MobiDB-lite"/>
    </source>
</evidence>
<feature type="compositionally biased region" description="Polar residues" evidence="1">
    <location>
        <begin position="380"/>
        <end position="393"/>
    </location>
</feature>
<reference evidence="4" key="1">
    <citation type="submission" date="2023-03" db="EMBL/GenBank/DDBJ databases">
        <title>Complete genome of Cladonia borealis.</title>
        <authorList>
            <person name="Park H."/>
        </authorList>
    </citation>
    <scope>NUCLEOTIDE SEQUENCE</scope>
    <source>
        <strain evidence="4">ANT050790</strain>
    </source>
</reference>
<comment type="caution">
    <text evidence="4">The sequence shown here is derived from an EMBL/GenBank/DDBJ whole genome shotgun (WGS) entry which is preliminary data.</text>
</comment>
<organism evidence="4 5">
    <name type="scientific">Cladonia borealis</name>
    <dbReference type="NCBI Taxonomy" id="184061"/>
    <lineage>
        <taxon>Eukaryota</taxon>
        <taxon>Fungi</taxon>
        <taxon>Dikarya</taxon>
        <taxon>Ascomycota</taxon>
        <taxon>Pezizomycotina</taxon>
        <taxon>Lecanoromycetes</taxon>
        <taxon>OSLEUM clade</taxon>
        <taxon>Lecanoromycetidae</taxon>
        <taxon>Lecanorales</taxon>
        <taxon>Lecanorineae</taxon>
        <taxon>Cladoniaceae</taxon>
        <taxon>Cladonia</taxon>
    </lineage>
</organism>
<dbReference type="GO" id="GO:0005546">
    <property type="term" value="F:phosphatidylinositol-4,5-bisphosphate binding"/>
    <property type="evidence" value="ECO:0007669"/>
    <property type="project" value="TreeGrafter"/>
</dbReference>
<feature type="domain" description="DUF4045" evidence="2">
    <location>
        <begin position="10"/>
        <end position="750"/>
    </location>
</feature>
<accession>A0AA39R127</accession>
<feature type="compositionally biased region" description="Basic residues" evidence="1">
    <location>
        <begin position="896"/>
        <end position="907"/>
    </location>
</feature>
<name>A0AA39R127_9LECA</name>
<dbReference type="GO" id="GO:0051014">
    <property type="term" value="P:actin filament severing"/>
    <property type="evidence" value="ECO:0007669"/>
    <property type="project" value="TreeGrafter"/>
</dbReference>
<dbReference type="GO" id="GO:0008154">
    <property type="term" value="P:actin polymerization or depolymerization"/>
    <property type="evidence" value="ECO:0007669"/>
    <property type="project" value="TreeGrafter"/>
</dbReference>
<feature type="compositionally biased region" description="Polar residues" evidence="1">
    <location>
        <begin position="590"/>
        <end position="618"/>
    </location>
</feature>
<feature type="compositionally biased region" description="Basic and acidic residues" evidence="1">
    <location>
        <begin position="731"/>
        <end position="744"/>
    </location>
</feature>
<feature type="compositionally biased region" description="Polar residues" evidence="1">
    <location>
        <begin position="60"/>
        <end position="100"/>
    </location>
</feature>
<feature type="compositionally biased region" description="Polar residues" evidence="1">
    <location>
        <begin position="278"/>
        <end position="290"/>
    </location>
</feature>
<feature type="domain" description="DUF7904" evidence="3">
    <location>
        <begin position="1238"/>
        <end position="1337"/>
    </location>
</feature>
<feature type="region of interest" description="Disordered" evidence="1">
    <location>
        <begin position="719"/>
        <end position="1184"/>
    </location>
</feature>
<dbReference type="InterPro" id="IPR057226">
    <property type="entry name" value="DUF7904"/>
</dbReference>
<evidence type="ECO:0000313" key="5">
    <source>
        <dbReference type="Proteomes" id="UP001166286"/>
    </source>
</evidence>
<keyword evidence="5" id="KW-1185">Reference proteome</keyword>
<dbReference type="Pfam" id="PF13254">
    <property type="entry name" value="DUF4045"/>
    <property type="match status" value="1"/>
</dbReference>
<evidence type="ECO:0008006" key="6">
    <source>
        <dbReference type="Google" id="ProtNLM"/>
    </source>
</evidence>
<feature type="compositionally biased region" description="Polar residues" evidence="1">
    <location>
        <begin position="910"/>
        <end position="944"/>
    </location>
</feature>
<feature type="region of interest" description="Disordered" evidence="1">
    <location>
        <begin position="1471"/>
        <end position="1499"/>
    </location>
</feature>
<sequence>MPAISGDDGSEDVNDFLLRIRELGDQRDKEDEERTRKLEEEIIQGRKERQARRAERARSLSPTKDNPSRTNTLGSIRSAKNLSIQEFSKTPTLQPPSTANGVPPDTETQEIDTRLRGLPQPPSKYQTASGGSIGTAMPLSRAGTLSWQQRPSSRGSTRPRSRPVSILTSDSDSQKPRQESTDGVVDGDSTKSRGQIAQSLGAKDPTWFMQTQDRGLGSAAYRKNQEDISDTASMTGSMRLPGMSRESTIEPENRMSPPMESVRSYSPYEYPERGISRQGLNHSTSASISSAVGVRSPLPTLESQILEPSSSDTASSFGGDSSTCRPLAMSPSQGRISPERIDRPISPTKGLGGFVQSAMMKRSDSVNKRWSAQAGPGLSRGNSVVSDASSYGTTRYPRGGITPLAESRPNSISRENSPAINSRPGSSQSNATVTRSADLKERPGSSTSLPNNKPEPVLNDSHPSLNREGKPSPPSNDMTNPPASPSKRWSPSKASWLENAINKPDSPRAKLPAPQQPAWMADIARAKQQRGSVDLSKGTNFKEVAIGGLVRSPPPGAGYKPPSIGALSSGFNAGLASKPQAGILDEMSRETSTPEQTNENAGSPTSPPSQVRSAAQAESETRPIESPRDMRSQEGLTDSPPVQKTVSGANVRMTSPTAAKTKPETPPKKDFKSTLKSRNIGAEVKDSDEPEFKNVFGKLKRTQTQNYVAPDEFRDNIMRGKAGLAQTGGPKKTERKDEFKESILQKKQKMVAPSASTRITSASSKTPDQSTPEAIAKRNALTKSDSMMSNGNANDRNRAAKPEALAKLQHLRDKPEPIPSKNQSGASAPPSKDSGPKGALGGTFASSLSGLLQRGPPPTTGQPSVTLHPGDIAEKASMPAANTEPTSAGPQLTHATKARAKGPKRRLPTASKQSSSVGNELSVRASNSNQLPSENQPVGVSSVTKPRPFIINPSTPESRPLSNITNSNNSNRKVSQPNSPRKPSTSIIIAEDLKPVSPISQRHSREIQTNTSPVVKQKPPTSSKAKKSSDVVSSPPQPLSDTLSRRPAVQERCLSPVQQPLEQPKRANDSPEPEMSLPSVKDAAALWGQSQKSAQPALPKSPVKLPTSKDEEAALEEARLKPNPTVRLGIKAPTRDLDSQQDRNGTSPAIQSPKSPPLPGKKPASVTGRAASTHLSPTKMAQASRPILIQSSDAIELFANIFDEYPNSSGNTNVDTQTAVNSRASDDNSQKIKTLRKQISEVTSNGKSIPVPSQQEHILFEESLYLCTHIFGTPSGQRTTEVYLWCGDGVSPASVEDAQLFAKKVAKDTNGQLIVLKQGKETTNFFQALGGIVITRRGSSRRASSSKSSGAGYMLCGRQHVGQIAFDEIDYSPQSLCTGFPYIVSTPSGKLYLWKGVGSGADELGCARLIGMDLGLTGDIEEIDEGREPDAFWKIFAEGNRNIAISTGTSPQHWHLKPSCEKYSTRLFATDSEAPRPKSSSGFMSWGRRGSAPSNDANAASTMQVKEIMPFAQSDLVDGGVFVLDTFFEVFVIFTIRSFCPAPQHKSSKLAAFRTALVFAQEYGILAASAEDRPFVPVASVVICIRNNSEIGKDVDDIPEGMRRAFRKWDDSIIGKCKVLPLTAALEATG</sequence>
<dbReference type="InterPro" id="IPR007122">
    <property type="entry name" value="Villin/Gelsolin"/>
</dbReference>
<feature type="compositionally biased region" description="Polar residues" evidence="1">
    <location>
        <begin position="408"/>
        <end position="435"/>
    </location>
</feature>
<gene>
    <name evidence="4" type="ORF">JMJ35_005779</name>
</gene>
<feature type="compositionally biased region" description="Polar residues" evidence="1">
    <location>
        <begin position="754"/>
        <end position="772"/>
    </location>
</feature>
<dbReference type="Gene3D" id="3.40.20.10">
    <property type="entry name" value="Severin"/>
    <property type="match status" value="3"/>
</dbReference>
<dbReference type="GO" id="GO:0051015">
    <property type="term" value="F:actin filament binding"/>
    <property type="evidence" value="ECO:0007669"/>
    <property type="project" value="InterPro"/>
</dbReference>
<evidence type="ECO:0000313" key="4">
    <source>
        <dbReference type="EMBL" id="KAK0511929.1"/>
    </source>
</evidence>
<dbReference type="SUPFAM" id="SSF55753">
    <property type="entry name" value="Actin depolymerizing proteins"/>
    <property type="match status" value="2"/>
</dbReference>
<proteinExistence type="predicted"/>
<feature type="compositionally biased region" description="Basic and acidic residues" evidence="1">
    <location>
        <begin position="661"/>
        <end position="673"/>
    </location>
</feature>
<dbReference type="Pfam" id="PF25480">
    <property type="entry name" value="DUF7904"/>
    <property type="match status" value="1"/>
</dbReference>
<feature type="region of interest" description="Disordered" evidence="1">
    <location>
        <begin position="22"/>
        <end position="495"/>
    </location>
</feature>
<dbReference type="GO" id="GO:0005737">
    <property type="term" value="C:cytoplasm"/>
    <property type="evidence" value="ECO:0007669"/>
    <property type="project" value="TreeGrafter"/>
</dbReference>
<dbReference type="GO" id="GO:0015629">
    <property type="term" value="C:actin cytoskeleton"/>
    <property type="evidence" value="ECO:0007669"/>
    <property type="project" value="TreeGrafter"/>
</dbReference>
<protein>
    <recommendedName>
        <fullName evidence="6">DUF4045 domain-containing protein</fullName>
    </recommendedName>
</protein>
<dbReference type="PANTHER" id="PTHR11977">
    <property type="entry name" value="VILLIN"/>
    <property type="match status" value="1"/>
</dbReference>
<dbReference type="PANTHER" id="PTHR11977:SF133">
    <property type="entry name" value="DUF4045 DOMAIN-CONTAINING PROTEIN"/>
    <property type="match status" value="1"/>
</dbReference>